<comment type="subcellular location">
    <subcellularLocation>
        <location evidence="1">Cytoplasm</location>
        <location evidence="1">Cytoskeleton</location>
    </subcellularLocation>
</comment>
<evidence type="ECO:0000256" key="1">
    <source>
        <dbReference type="ARBA" id="ARBA00004245"/>
    </source>
</evidence>
<evidence type="ECO:0000256" key="10">
    <source>
        <dbReference type="SAM" id="Phobius"/>
    </source>
</evidence>
<dbReference type="SUPFAM" id="SSF48452">
    <property type="entry name" value="TPR-like"/>
    <property type="match status" value="1"/>
</dbReference>
<dbReference type="GO" id="GO:0008017">
    <property type="term" value="F:microtubule binding"/>
    <property type="evidence" value="ECO:0007669"/>
    <property type="project" value="TreeGrafter"/>
</dbReference>
<gene>
    <name evidence="11" type="primary">rmdn3</name>
    <name evidence="11" type="ORF">GWK47_025120</name>
</gene>
<evidence type="ECO:0000256" key="7">
    <source>
        <dbReference type="ARBA" id="ARBA00039966"/>
    </source>
</evidence>
<keyword evidence="6" id="KW-0206">Cytoskeleton</keyword>
<keyword evidence="12" id="KW-1185">Reference proteome</keyword>
<dbReference type="GO" id="GO:0005739">
    <property type="term" value="C:mitochondrion"/>
    <property type="evidence" value="ECO:0007669"/>
    <property type="project" value="TreeGrafter"/>
</dbReference>
<dbReference type="EMBL" id="JACEEZ010025287">
    <property type="protein sequence ID" value="KAG0702382.1"/>
    <property type="molecule type" value="Genomic_DNA"/>
</dbReference>
<evidence type="ECO:0000313" key="12">
    <source>
        <dbReference type="Proteomes" id="UP000770661"/>
    </source>
</evidence>
<dbReference type="PANTHER" id="PTHR16056:SF16">
    <property type="entry name" value="REGULATOR OF MICROTUBULE DYNAMICS PROTEIN 1"/>
    <property type="match status" value="1"/>
</dbReference>
<feature type="compositionally biased region" description="Acidic residues" evidence="9">
    <location>
        <begin position="121"/>
        <end position="132"/>
    </location>
</feature>
<keyword evidence="10" id="KW-1133">Transmembrane helix</keyword>
<keyword evidence="10" id="KW-0812">Transmembrane</keyword>
<keyword evidence="4" id="KW-0677">Repeat</keyword>
<dbReference type="PANTHER" id="PTHR16056">
    <property type="entry name" value="REGULATOR OF MICROTUBULE DYNAMICS PROTEIN"/>
    <property type="match status" value="1"/>
</dbReference>
<organism evidence="11 12">
    <name type="scientific">Chionoecetes opilio</name>
    <name type="common">Atlantic snow crab</name>
    <name type="synonym">Cancer opilio</name>
    <dbReference type="NCBI Taxonomy" id="41210"/>
    <lineage>
        <taxon>Eukaryota</taxon>
        <taxon>Metazoa</taxon>
        <taxon>Ecdysozoa</taxon>
        <taxon>Arthropoda</taxon>
        <taxon>Crustacea</taxon>
        <taxon>Multicrustacea</taxon>
        <taxon>Malacostraca</taxon>
        <taxon>Eumalacostraca</taxon>
        <taxon>Eucarida</taxon>
        <taxon>Decapoda</taxon>
        <taxon>Pleocyemata</taxon>
        <taxon>Brachyura</taxon>
        <taxon>Eubrachyura</taxon>
        <taxon>Majoidea</taxon>
        <taxon>Majidae</taxon>
        <taxon>Chionoecetes</taxon>
    </lineage>
</organism>
<dbReference type="AlphaFoldDB" id="A0A8J4XKK3"/>
<dbReference type="Proteomes" id="UP000770661">
    <property type="component" value="Unassembled WGS sequence"/>
</dbReference>
<evidence type="ECO:0000313" key="11">
    <source>
        <dbReference type="EMBL" id="KAG0702382.1"/>
    </source>
</evidence>
<dbReference type="Gene3D" id="1.25.40.10">
    <property type="entry name" value="Tetratricopeptide repeat domain"/>
    <property type="match status" value="1"/>
</dbReference>
<evidence type="ECO:0000256" key="5">
    <source>
        <dbReference type="ARBA" id="ARBA00022803"/>
    </source>
</evidence>
<keyword evidence="3" id="KW-0963">Cytoplasm</keyword>
<dbReference type="Pfam" id="PF21033">
    <property type="entry name" value="RMD1-3"/>
    <property type="match status" value="1"/>
</dbReference>
<keyword evidence="5" id="KW-0802">TPR repeat</keyword>
<dbReference type="GO" id="GO:0005876">
    <property type="term" value="C:spindle microtubule"/>
    <property type="evidence" value="ECO:0007669"/>
    <property type="project" value="TreeGrafter"/>
</dbReference>
<comment type="subunit">
    <text evidence="2">Interacts with microtubules.</text>
</comment>
<sequence length="403" mass="45175">MGGSKSLNVNINPKVAVVAALGTGMVIGAGVAYFYTRLHEHTHLVQQITNLHVSILEVLKKDLNSVQTGPDRPCYCARCSSSRSPRFRKSVSFSSTADTISYTGPEADPDSSRGNDTDYFSPDEEDDEFFDLSPDESEGVRVFGSEEEGGGSRVATISLVEDAQVEEPLPLLLNHVDRLNEGCEEDQTRAFNQLKAEEHLYCSNTEFLWRLAKATRNMSCIEEKHGNLEGKKTYIFEAFHYATEALEMDEGSADAHKWYGILVGAKGEFLSTKERIHNGKLFKVHIDRALQIKPQDATLHHLLGRFCYEVAQLSWLERRVAAALFAEVPSSTYEETLEHFQAAEKLRPSGWKENRLFIAKCYILMSDFSLASSWLEQAAEAPSVTPDDEIVHKEILELHSKYS</sequence>
<dbReference type="GO" id="GO:0097431">
    <property type="term" value="C:mitotic spindle pole"/>
    <property type="evidence" value="ECO:0007669"/>
    <property type="project" value="TreeGrafter"/>
</dbReference>
<evidence type="ECO:0000256" key="4">
    <source>
        <dbReference type="ARBA" id="ARBA00022737"/>
    </source>
</evidence>
<evidence type="ECO:0000256" key="3">
    <source>
        <dbReference type="ARBA" id="ARBA00022490"/>
    </source>
</evidence>
<dbReference type="InterPro" id="IPR049039">
    <property type="entry name" value="RMD1-3_a_helical_rpt"/>
</dbReference>
<dbReference type="InterPro" id="IPR011990">
    <property type="entry name" value="TPR-like_helical_dom_sf"/>
</dbReference>
<feature type="transmembrane region" description="Helical" evidence="10">
    <location>
        <begin position="15"/>
        <end position="35"/>
    </location>
</feature>
<evidence type="ECO:0000256" key="6">
    <source>
        <dbReference type="ARBA" id="ARBA00023212"/>
    </source>
</evidence>
<reference evidence="11" key="1">
    <citation type="submission" date="2020-07" db="EMBL/GenBank/DDBJ databases">
        <title>The High-quality genome of the commercially important snow crab, Chionoecetes opilio.</title>
        <authorList>
            <person name="Jeong J.-H."/>
            <person name="Ryu S."/>
        </authorList>
    </citation>
    <scope>NUCLEOTIDE SEQUENCE</scope>
    <source>
        <strain evidence="11">MADBK_172401_WGS</strain>
        <tissue evidence="11">Digestive gland</tissue>
    </source>
</reference>
<evidence type="ECO:0000256" key="8">
    <source>
        <dbReference type="ARBA" id="ARBA00041958"/>
    </source>
</evidence>
<evidence type="ECO:0000256" key="2">
    <source>
        <dbReference type="ARBA" id="ARBA00011375"/>
    </source>
</evidence>
<evidence type="ECO:0000256" key="9">
    <source>
        <dbReference type="SAM" id="MobiDB-lite"/>
    </source>
</evidence>
<accession>A0A8J4XKK3</accession>
<dbReference type="OrthoDB" id="512473at2759"/>
<feature type="region of interest" description="Disordered" evidence="9">
    <location>
        <begin position="98"/>
        <end position="132"/>
    </location>
</feature>
<keyword evidence="10" id="KW-0472">Membrane</keyword>
<comment type="caution">
    <text evidence="11">The sequence shown here is derived from an EMBL/GenBank/DDBJ whole genome shotgun (WGS) entry which is preliminary data.</text>
</comment>
<name>A0A8J4XKK3_CHIOP</name>
<protein>
    <recommendedName>
        <fullName evidence="7">Regulator of microtubule dynamics protein 1</fullName>
    </recommendedName>
    <alternativeName>
        <fullName evidence="8">Protein FAM82B</fullName>
    </alternativeName>
</protein>
<proteinExistence type="predicted"/>